<proteinExistence type="predicted"/>
<evidence type="ECO:0000256" key="1">
    <source>
        <dbReference type="SAM" id="MobiDB-lite"/>
    </source>
</evidence>
<evidence type="ECO:0000313" key="2">
    <source>
        <dbReference type="EMBL" id="CAJ1062001.1"/>
    </source>
</evidence>
<accession>A0AAV1FKK9</accession>
<dbReference type="EMBL" id="OY660871">
    <property type="protein sequence ID" value="CAJ1062001.1"/>
    <property type="molecule type" value="Genomic_DNA"/>
</dbReference>
<feature type="region of interest" description="Disordered" evidence="1">
    <location>
        <begin position="1"/>
        <end position="36"/>
    </location>
</feature>
<feature type="compositionally biased region" description="Basic and acidic residues" evidence="1">
    <location>
        <begin position="18"/>
        <end position="28"/>
    </location>
</feature>
<sequence>MTRPSGPHHMAARLNKKPLSDRPRRAEAKSSSAAQTATTVQFWSSDKRLMLSNKEGCIHLKHTNTSDISERQKEEENGCL</sequence>
<protein>
    <submittedName>
        <fullName evidence="2">Uncharacterized protein</fullName>
    </submittedName>
</protein>
<organism evidence="2 3">
    <name type="scientific">Xyrichtys novacula</name>
    <name type="common">Pearly razorfish</name>
    <name type="synonym">Hemipteronotus novacula</name>
    <dbReference type="NCBI Taxonomy" id="13765"/>
    <lineage>
        <taxon>Eukaryota</taxon>
        <taxon>Metazoa</taxon>
        <taxon>Chordata</taxon>
        <taxon>Craniata</taxon>
        <taxon>Vertebrata</taxon>
        <taxon>Euteleostomi</taxon>
        <taxon>Actinopterygii</taxon>
        <taxon>Neopterygii</taxon>
        <taxon>Teleostei</taxon>
        <taxon>Neoteleostei</taxon>
        <taxon>Acanthomorphata</taxon>
        <taxon>Eupercaria</taxon>
        <taxon>Labriformes</taxon>
        <taxon>Labridae</taxon>
        <taxon>Xyrichtys</taxon>
    </lineage>
</organism>
<reference evidence="2" key="1">
    <citation type="submission" date="2023-08" db="EMBL/GenBank/DDBJ databases">
        <authorList>
            <person name="Alioto T."/>
            <person name="Alioto T."/>
            <person name="Gomez Garrido J."/>
        </authorList>
    </citation>
    <scope>NUCLEOTIDE SEQUENCE</scope>
</reference>
<dbReference type="Proteomes" id="UP001178508">
    <property type="component" value="Chromosome 8"/>
</dbReference>
<evidence type="ECO:0000313" key="3">
    <source>
        <dbReference type="Proteomes" id="UP001178508"/>
    </source>
</evidence>
<gene>
    <name evidence="2" type="ORF">XNOV1_A017904</name>
</gene>
<dbReference type="AlphaFoldDB" id="A0AAV1FKK9"/>
<keyword evidence="3" id="KW-1185">Reference proteome</keyword>
<name>A0AAV1FKK9_XYRNO</name>